<sequence>MDSREEQIARLLNSNIVRGTASDEQWVQLITDYFLTAPVEVAPLSGSDSESDTDSSPQTTGAEEDEDTTEERPLLNDPVAEILQSVRHYVSEDSAQEIERARDYRCSCKCNDGVPCYTRYTAEEMVKRRDQMNEMTNGEKHLVLLGKISSNINLSKETACAKRGHQKERKQQRTSYFLDGHKICRETFKFLHGISQDKLTGIIKFYKEDGLAPRMRRGGRVVTKRVLSFEDIQRIVRFITNFADVFAMPLPGRIPGFKRTDISVLPTTETKSSVWRKYKVQMQEKGHRAAGNSTFRKLWKELTPSVIIGRPMTDLCWFCQKNNIAIYRSSNLPDCVKSAKLRKQEEHLRTVGVERQAYQEMVASCKETARELGVKLGPNQPCSRDITIHYSFDYAQQVHYPSDPLQPGPIYFMVPRKCGLFGVCCEGVPQQVNYLIDEAHCSSKCSNAVIAYLHHFFSQYGLGEKNVHLHCDNCSGQNKNRYLLWYLAWRCMVGLHEDISLNFLIAGHTKFAPDWCFGLFKQQFRRTSVSCLKDISQAVRSSTVTGVNIPQLVGNESGETFVKTDDWHNFLAPSFRLLPGIKRYHHLRFTSAEPGVVYAKEFEGKEEESFMLLRTGCFTDQEARPTELTPPGLDEKRQWYLFEKIREFCTEETKDITCPKPLTPHP</sequence>
<dbReference type="Proteomes" id="UP001619887">
    <property type="component" value="Unassembled WGS sequence"/>
</dbReference>
<feature type="region of interest" description="Disordered" evidence="1">
    <location>
        <begin position="43"/>
        <end position="77"/>
    </location>
</feature>
<dbReference type="PANTHER" id="PTHR34415:SF1">
    <property type="entry name" value="INTEGRASE CATALYTIC DOMAIN-CONTAINING PROTEIN"/>
    <property type="match status" value="1"/>
</dbReference>
<evidence type="ECO:0000259" key="2">
    <source>
        <dbReference type="Pfam" id="PF25273"/>
    </source>
</evidence>
<reference evidence="3 4" key="1">
    <citation type="journal article" date="2022" name="G3 (Bethesda)">
        <title>Evaluating Illumina-, Nanopore-, and PacBio-based genome assembly strategies with the bald notothen, Trematomus borchgrevinki.</title>
        <authorList>
            <person name="Rayamajhi N."/>
            <person name="Cheng C.C."/>
            <person name="Catchen J.M."/>
        </authorList>
    </citation>
    <scope>NUCLEOTIDE SEQUENCE [LARGE SCALE GENOMIC DNA]</scope>
    <source>
        <strain evidence="3">AGRC-2024</strain>
    </source>
</reference>
<dbReference type="Pfam" id="PF25273">
    <property type="entry name" value="DUF7869"/>
    <property type="match status" value="1"/>
</dbReference>
<dbReference type="AlphaFoldDB" id="A0ABD2G4F1"/>
<name>A0ABD2G4F1_PAGBO</name>
<evidence type="ECO:0000313" key="3">
    <source>
        <dbReference type="EMBL" id="KAL3048827.1"/>
    </source>
</evidence>
<evidence type="ECO:0000256" key="1">
    <source>
        <dbReference type="SAM" id="MobiDB-lite"/>
    </source>
</evidence>
<protein>
    <recommendedName>
        <fullName evidence="2">DUF7869 domain-containing protein</fullName>
    </recommendedName>
</protein>
<comment type="caution">
    <text evidence="3">The sequence shown here is derived from an EMBL/GenBank/DDBJ whole genome shotgun (WGS) entry which is preliminary data.</text>
</comment>
<proteinExistence type="predicted"/>
<keyword evidence="4" id="KW-1185">Reference proteome</keyword>
<organism evidence="3 4">
    <name type="scientific">Pagothenia borchgrevinki</name>
    <name type="common">Bald rockcod</name>
    <name type="synonym">Trematomus borchgrevinki</name>
    <dbReference type="NCBI Taxonomy" id="8213"/>
    <lineage>
        <taxon>Eukaryota</taxon>
        <taxon>Metazoa</taxon>
        <taxon>Chordata</taxon>
        <taxon>Craniata</taxon>
        <taxon>Vertebrata</taxon>
        <taxon>Euteleostomi</taxon>
        <taxon>Actinopterygii</taxon>
        <taxon>Neopterygii</taxon>
        <taxon>Teleostei</taxon>
        <taxon>Neoteleostei</taxon>
        <taxon>Acanthomorphata</taxon>
        <taxon>Eupercaria</taxon>
        <taxon>Perciformes</taxon>
        <taxon>Notothenioidei</taxon>
        <taxon>Nototheniidae</taxon>
        <taxon>Pagothenia</taxon>
    </lineage>
</organism>
<accession>A0ABD2G4F1</accession>
<dbReference type="EMBL" id="JBIYXZ010002082">
    <property type="protein sequence ID" value="KAL3048827.1"/>
    <property type="molecule type" value="Genomic_DNA"/>
</dbReference>
<dbReference type="PANTHER" id="PTHR34415">
    <property type="entry name" value="INTEGRASE CATALYTIC DOMAIN-CONTAINING PROTEIN"/>
    <property type="match status" value="1"/>
</dbReference>
<evidence type="ECO:0000313" key="4">
    <source>
        <dbReference type="Proteomes" id="UP001619887"/>
    </source>
</evidence>
<dbReference type="InterPro" id="IPR057191">
    <property type="entry name" value="DUF7869"/>
</dbReference>
<feature type="domain" description="DUF7869" evidence="2">
    <location>
        <begin position="420"/>
        <end position="596"/>
    </location>
</feature>
<gene>
    <name evidence="3" type="ORF">OYC64_008331</name>
</gene>
<reference evidence="3 4" key="2">
    <citation type="journal article" date="2024" name="G3 (Bethesda)">
        <title>The genome of the cryopelagic Antarctic bald notothen, Trematomus borchgrevinki.</title>
        <authorList>
            <person name="Rayamajhi N."/>
            <person name="Rivera-Colon A.G."/>
            <person name="Minhas B.F."/>
            <person name="Cheng C.C."/>
            <person name="Catchen J.M."/>
        </authorList>
    </citation>
    <scope>NUCLEOTIDE SEQUENCE [LARGE SCALE GENOMIC DNA]</scope>
    <source>
        <strain evidence="3">AGRC-2024</strain>
    </source>
</reference>